<evidence type="ECO:0000256" key="1">
    <source>
        <dbReference type="ARBA" id="ARBA00004496"/>
    </source>
</evidence>
<reference evidence="12 13" key="1">
    <citation type="submission" date="2021-02" db="EMBL/GenBank/DDBJ databases">
        <title>Characterization of Marinitoga sp. nov. str. BP5-C20A.</title>
        <authorList>
            <person name="Erauso G."/>
            <person name="Postec A."/>
        </authorList>
    </citation>
    <scope>NUCLEOTIDE SEQUENCE [LARGE SCALE GENOMIC DNA]</scope>
    <source>
        <strain evidence="12 13">BP5-C20A</strain>
    </source>
</reference>
<evidence type="ECO:0000256" key="3">
    <source>
        <dbReference type="ARBA" id="ARBA00011890"/>
    </source>
</evidence>
<dbReference type="GO" id="GO:0008168">
    <property type="term" value="F:methyltransferase activity"/>
    <property type="evidence" value="ECO:0007669"/>
    <property type="project" value="UniProtKB-KW"/>
</dbReference>
<dbReference type="PANTHER" id="PTHR11579:SF0">
    <property type="entry name" value="PROTEIN-L-ISOASPARTATE(D-ASPARTATE) O-METHYLTRANSFERASE"/>
    <property type="match status" value="1"/>
</dbReference>
<dbReference type="GO" id="GO:0032259">
    <property type="term" value="P:methylation"/>
    <property type="evidence" value="ECO:0007669"/>
    <property type="project" value="UniProtKB-KW"/>
</dbReference>
<keyword evidence="13" id="KW-1185">Reference proteome</keyword>
<dbReference type="EMBL" id="CP069362">
    <property type="protein sequence ID" value="WGS64228.1"/>
    <property type="molecule type" value="Genomic_DNA"/>
</dbReference>
<dbReference type="CDD" id="cd02440">
    <property type="entry name" value="AdoMet_MTases"/>
    <property type="match status" value="1"/>
</dbReference>
<evidence type="ECO:0000256" key="9">
    <source>
        <dbReference type="ARBA" id="ARBA00030757"/>
    </source>
</evidence>
<evidence type="ECO:0000256" key="10">
    <source>
        <dbReference type="ARBA" id="ARBA00031323"/>
    </source>
</evidence>
<evidence type="ECO:0000256" key="2">
    <source>
        <dbReference type="ARBA" id="ARBA00005369"/>
    </source>
</evidence>
<accession>A0ABY8PNN2</accession>
<evidence type="ECO:0000313" key="13">
    <source>
        <dbReference type="Proteomes" id="UP001232493"/>
    </source>
</evidence>
<evidence type="ECO:0000256" key="7">
    <source>
        <dbReference type="ARBA" id="ARBA00022679"/>
    </source>
</evidence>
<dbReference type="EC" id="2.1.1.77" evidence="3"/>
<proteinExistence type="inferred from homology"/>
<keyword evidence="6 12" id="KW-0489">Methyltransferase</keyword>
<evidence type="ECO:0000256" key="6">
    <source>
        <dbReference type="ARBA" id="ARBA00022603"/>
    </source>
</evidence>
<dbReference type="SUPFAM" id="SSF53335">
    <property type="entry name" value="S-adenosyl-L-methionine-dependent methyltransferases"/>
    <property type="match status" value="1"/>
</dbReference>
<dbReference type="PANTHER" id="PTHR11579">
    <property type="entry name" value="PROTEIN-L-ISOASPARTATE O-METHYLTRANSFERASE"/>
    <property type="match status" value="1"/>
</dbReference>
<keyword evidence="7" id="KW-0808">Transferase</keyword>
<evidence type="ECO:0000256" key="8">
    <source>
        <dbReference type="ARBA" id="ARBA00022691"/>
    </source>
</evidence>
<organism evidence="12 13">
    <name type="scientific">Marinitoga aeolica</name>
    <dbReference type="NCBI Taxonomy" id="2809031"/>
    <lineage>
        <taxon>Bacteria</taxon>
        <taxon>Thermotogati</taxon>
        <taxon>Thermotogota</taxon>
        <taxon>Thermotogae</taxon>
        <taxon>Petrotogales</taxon>
        <taxon>Petrotogaceae</taxon>
        <taxon>Marinitoga</taxon>
    </lineage>
</organism>
<dbReference type="Gene3D" id="3.40.50.150">
    <property type="entry name" value="Vaccinia Virus protein VP39"/>
    <property type="match status" value="1"/>
</dbReference>
<comment type="subcellular location">
    <subcellularLocation>
        <location evidence="1">Cytoplasm</location>
    </subcellularLocation>
</comment>
<dbReference type="Pfam" id="PF01135">
    <property type="entry name" value="PCMT"/>
    <property type="match status" value="1"/>
</dbReference>
<sequence length="304" mass="34941">MLRKYLAEIISRRVEGLNNRIIKAFEKVPREKFVFSGISLDSIYSDQAIPTFYGKDFLSTSSQPSLMALFYKETILKEGDRVLEIGTGTGYNAAIMAEIVGKSGIIVTTEPEAEIFQKAKENLSEYDNIKVLNKDGYYGYDEEKFDIIFSTIAVDAIPVTWINQLKENGKIISPIVLGDDLTDYTFLIEKSRKEITARFLIHTSFLRALGKLSFKNKIKLEKHNFNIEMKLNIPEKLFEFCVTYFNPQNGNISINSEYGLYRKGLLKFKGENLLNVIEKLKNVNLFSTRFKGKIIYDFLNFIPY</sequence>
<dbReference type="InterPro" id="IPR029063">
    <property type="entry name" value="SAM-dependent_MTases_sf"/>
</dbReference>
<keyword evidence="5" id="KW-0963">Cytoplasm</keyword>
<keyword evidence="8" id="KW-0949">S-adenosyl-L-methionine</keyword>
<dbReference type="RefSeq" id="WP_280997707.1">
    <property type="nucleotide sequence ID" value="NZ_CP069362.1"/>
</dbReference>
<evidence type="ECO:0000313" key="12">
    <source>
        <dbReference type="EMBL" id="WGS64228.1"/>
    </source>
</evidence>
<dbReference type="Proteomes" id="UP001232493">
    <property type="component" value="Chromosome"/>
</dbReference>
<protein>
    <recommendedName>
        <fullName evidence="4">Protein-L-isoaspartate O-methyltransferase</fullName>
        <ecNumber evidence="3">2.1.1.77</ecNumber>
    </recommendedName>
    <alternativeName>
        <fullName evidence="11">L-isoaspartyl protein carboxyl methyltransferase</fullName>
    </alternativeName>
    <alternativeName>
        <fullName evidence="9">Protein L-isoaspartyl methyltransferase</fullName>
    </alternativeName>
    <alternativeName>
        <fullName evidence="10">Protein-beta-aspartate methyltransferase</fullName>
    </alternativeName>
</protein>
<evidence type="ECO:0000256" key="5">
    <source>
        <dbReference type="ARBA" id="ARBA00022490"/>
    </source>
</evidence>
<comment type="similarity">
    <text evidence="2">Belongs to the methyltransferase superfamily. L-isoaspartyl/D-aspartyl protein methyltransferase family.</text>
</comment>
<evidence type="ECO:0000256" key="4">
    <source>
        <dbReference type="ARBA" id="ARBA00013346"/>
    </source>
</evidence>
<evidence type="ECO:0000256" key="11">
    <source>
        <dbReference type="ARBA" id="ARBA00031350"/>
    </source>
</evidence>
<name>A0ABY8PNN2_9BACT</name>
<dbReference type="InterPro" id="IPR000682">
    <property type="entry name" value="PCMT"/>
</dbReference>
<gene>
    <name evidence="12" type="ORF">JRV97_07540</name>
</gene>